<organism evidence="2 3">
    <name type="scientific">Didymodactylos carnosus</name>
    <dbReference type="NCBI Taxonomy" id="1234261"/>
    <lineage>
        <taxon>Eukaryota</taxon>
        <taxon>Metazoa</taxon>
        <taxon>Spiralia</taxon>
        <taxon>Gnathifera</taxon>
        <taxon>Rotifera</taxon>
        <taxon>Eurotatoria</taxon>
        <taxon>Bdelloidea</taxon>
        <taxon>Philodinida</taxon>
        <taxon>Philodinidae</taxon>
        <taxon>Didymodactylos</taxon>
    </lineage>
</organism>
<accession>A0A8S2XS79</accession>
<comment type="caution">
    <text evidence="2">The sequence shown here is derived from an EMBL/GenBank/DDBJ whole genome shotgun (WGS) entry which is preliminary data.</text>
</comment>
<protein>
    <submittedName>
        <fullName evidence="2">Uncharacterized protein</fullName>
    </submittedName>
</protein>
<reference evidence="2" key="1">
    <citation type="submission" date="2021-02" db="EMBL/GenBank/DDBJ databases">
        <authorList>
            <person name="Nowell W R."/>
        </authorList>
    </citation>
    <scope>NUCLEOTIDE SEQUENCE</scope>
</reference>
<name>A0A8S2XS79_9BILA</name>
<evidence type="ECO:0000313" key="3">
    <source>
        <dbReference type="Proteomes" id="UP000682733"/>
    </source>
</evidence>
<dbReference type="Proteomes" id="UP000677228">
    <property type="component" value="Unassembled WGS sequence"/>
</dbReference>
<evidence type="ECO:0000313" key="2">
    <source>
        <dbReference type="EMBL" id="CAF4512128.1"/>
    </source>
</evidence>
<gene>
    <name evidence="1" type="ORF">OVA965_LOCUS45143</name>
    <name evidence="2" type="ORF">TMI583_LOCUS48388</name>
</gene>
<feature type="non-terminal residue" evidence="2">
    <location>
        <position position="1"/>
    </location>
</feature>
<dbReference type="AlphaFoldDB" id="A0A8S2XS79"/>
<evidence type="ECO:0000313" key="1">
    <source>
        <dbReference type="EMBL" id="CAF1657631.1"/>
    </source>
</evidence>
<sequence length="77" mass="9304">ILIETIYYQFFNGPLNGLLNEQRLIEEKVEYEKQNNFVMVIQIKYLLMLNKRLHAINDLPLNFILADVLERLDIFYK</sequence>
<proteinExistence type="predicted"/>
<dbReference type="Proteomes" id="UP000682733">
    <property type="component" value="Unassembled WGS sequence"/>
</dbReference>
<dbReference type="EMBL" id="CAJNOK010068733">
    <property type="protein sequence ID" value="CAF1657631.1"/>
    <property type="molecule type" value="Genomic_DNA"/>
</dbReference>
<dbReference type="EMBL" id="CAJOBA010098548">
    <property type="protein sequence ID" value="CAF4512128.1"/>
    <property type="molecule type" value="Genomic_DNA"/>
</dbReference>